<organism evidence="5 6">
    <name type="scientific">Oceanospirillum sediminis</name>
    <dbReference type="NCBI Taxonomy" id="2760088"/>
    <lineage>
        <taxon>Bacteria</taxon>
        <taxon>Pseudomonadati</taxon>
        <taxon>Pseudomonadota</taxon>
        <taxon>Gammaproteobacteria</taxon>
        <taxon>Oceanospirillales</taxon>
        <taxon>Oceanospirillaceae</taxon>
        <taxon>Oceanospirillum</taxon>
    </lineage>
</organism>
<protein>
    <submittedName>
        <fullName evidence="5">AraC family transcriptional regulator</fullName>
    </submittedName>
</protein>
<dbReference type="GO" id="GO:0003700">
    <property type="term" value="F:DNA-binding transcription factor activity"/>
    <property type="evidence" value="ECO:0007669"/>
    <property type="project" value="InterPro"/>
</dbReference>
<dbReference type="RefSeq" id="WP_182807858.1">
    <property type="nucleotide sequence ID" value="NZ_JACJFM010000005.1"/>
</dbReference>
<keyword evidence="6" id="KW-1185">Reference proteome</keyword>
<dbReference type="EMBL" id="JACJFM010000005">
    <property type="protein sequence ID" value="MBB1486075.1"/>
    <property type="molecule type" value="Genomic_DNA"/>
</dbReference>
<dbReference type="PROSITE" id="PS01124">
    <property type="entry name" value="HTH_ARAC_FAMILY_2"/>
    <property type="match status" value="1"/>
</dbReference>
<evidence type="ECO:0000313" key="5">
    <source>
        <dbReference type="EMBL" id="MBB1486075.1"/>
    </source>
</evidence>
<gene>
    <name evidence="5" type="ORF">H4O21_05595</name>
</gene>
<dbReference type="PANTHER" id="PTHR47894:SF1">
    <property type="entry name" value="HTH-TYPE TRANSCRIPTIONAL REGULATOR VQSM"/>
    <property type="match status" value="1"/>
</dbReference>
<dbReference type="InterPro" id="IPR018060">
    <property type="entry name" value="HTH_AraC"/>
</dbReference>
<dbReference type="GO" id="GO:0005829">
    <property type="term" value="C:cytosol"/>
    <property type="evidence" value="ECO:0007669"/>
    <property type="project" value="TreeGrafter"/>
</dbReference>
<sequence>MATVDIHYFKAALNCAERKGISTQGLLQEIGIARMQLEQSDGQIQGDQYIRLIQLVWAELEDEFMGCTQTPCKQGAFAFMARHVMHYKSLEAVLEQGILFYNLFTSDIQMRLVRQQKIISIEIEFARPELDPDHFYQEFWMVIWHRFASWIINKRITLTQVYFPYAKPSHHNQLKRLFPCQHYFNRPVMKFSFSSEFLTLPPARTQRDLSQFLRHSPADLITIPGEEQSYRGRIRLLLLNQESDVLQCPSFEQLAESFNMSAQTLRRRLKRENTSYPIIKDEIRKDLAIEKLISQRRSVSEVAFLLGYTEPRSLSRAFKGWTGLTPSQYIQRRAK</sequence>
<dbReference type="Pfam" id="PF12833">
    <property type="entry name" value="HTH_18"/>
    <property type="match status" value="1"/>
</dbReference>
<evidence type="ECO:0000256" key="2">
    <source>
        <dbReference type="ARBA" id="ARBA00023125"/>
    </source>
</evidence>
<dbReference type="Gene3D" id="1.10.10.60">
    <property type="entry name" value="Homeodomain-like"/>
    <property type="match status" value="1"/>
</dbReference>
<dbReference type="InterPro" id="IPR009057">
    <property type="entry name" value="Homeodomain-like_sf"/>
</dbReference>
<dbReference type="InterPro" id="IPR032687">
    <property type="entry name" value="AraC-type_N"/>
</dbReference>
<evidence type="ECO:0000256" key="1">
    <source>
        <dbReference type="ARBA" id="ARBA00023015"/>
    </source>
</evidence>
<keyword evidence="1" id="KW-0805">Transcription regulation</keyword>
<keyword evidence="3" id="KW-0804">Transcription</keyword>
<comment type="caution">
    <text evidence="5">The sequence shown here is derived from an EMBL/GenBank/DDBJ whole genome shotgun (WGS) entry which is preliminary data.</text>
</comment>
<evidence type="ECO:0000256" key="3">
    <source>
        <dbReference type="ARBA" id="ARBA00023163"/>
    </source>
</evidence>
<keyword evidence="2" id="KW-0238">DNA-binding</keyword>
<accession>A0A839ILI4</accession>
<dbReference type="Proteomes" id="UP000565262">
    <property type="component" value="Unassembled WGS sequence"/>
</dbReference>
<dbReference type="GO" id="GO:0000976">
    <property type="term" value="F:transcription cis-regulatory region binding"/>
    <property type="evidence" value="ECO:0007669"/>
    <property type="project" value="TreeGrafter"/>
</dbReference>
<evidence type="ECO:0000313" key="6">
    <source>
        <dbReference type="Proteomes" id="UP000565262"/>
    </source>
</evidence>
<reference evidence="5 6" key="1">
    <citation type="submission" date="2020-08" db="EMBL/GenBank/DDBJ databases">
        <title>Oceanospirillum sp. nov. isolated from marine sediment.</title>
        <authorList>
            <person name="Ji X."/>
        </authorList>
    </citation>
    <scope>NUCLEOTIDE SEQUENCE [LARGE SCALE GENOMIC DNA]</scope>
    <source>
        <strain evidence="5 6">D5</strain>
    </source>
</reference>
<name>A0A839ILI4_9GAMM</name>
<evidence type="ECO:0000259" key="4">
    <source>
        <dbReference type="PROSITE" id="PS01124"/>
    </source>
</evidence>
<dbReference type="Pfam" id="PF12625">
    <property type="entry name" value="Arabinose_bd"/>
    <property type="match status" value="1"/>
</dbReference>
<dbReference type="SUPFAM" id="SSF46689">
    <property type="entry name" value="Homeodomain-like"/>
    <property type="match status" value="1"/>
</dbReference>
<proteinExistence type="predicted"/>
<feature type="domain" description="HTH araC/xylS-type" evidence="4">
    <location>
        <begin position="232"/>
        <end position="332"/>
    </location>
</feature>
<dbReference type="SMART" id="SM00342">
    <property type="entry name" value="HTH_ARAC"/>
    <property type="match status" value="1"/>
</dbReference>
<dbReference type="AlphaFoldDB" id="A0A839ILI4"/>
<dbReference type="PANTHER" id="PTHR47894">
    <property type="entry name" value="HTH-TYPE TRANSCRIPTIONAL REGULATOR GADX"/>
    <property type="match status" value="1"/>
</dbReference>